<evidence type="ECO:0000313" key="2">
    <source>
        <dbReference type="Proteomes" id="UP000307720"/>
    </source>
</evidence>
<name>A0AC61R2C2_9FIRM</name>
<dbReference type="EMBL" id="SRZB01000008">
    <property type="protein sequence ID" value="TGX99339.1"/>
    <property type="molecule type" value="Genomic_DNA"/>
</dbReference>
<protein>
    <submittedName>
        <fullName evidence="1">GNAT family N-acetyltransferase</fullName>
    </submittedName>
</protein>
<sequence>MLQLRPYEASDAEKIVGWIKDEVSFRQWCADRYEKYPITAEDMNEYYERYAREDNLYALTAVDEDGVAGHLTMRFLDREKKAVHFGFIIVDSSKRGNGYGKQMLKLAVQYAHEALEAGKITLGVFENNASAYHCYKSVGFQEAEPEKTERYHILGEDWKCIWLEFKL</sequence>
<evidence type="ECO:0000313" key="1">
    <source>
        <dbReference type="EMBL" id="TGX99339.1"/>
    </source>
</evidence>
<comment type="caution">
    <text evidence="1">The sequence shown here is derived from an EMBL/GenBank/DDBJ whole genome shotgun (WGS) entry which is preliminary data.</text>
</comment>
<accession>A0AC61R2C2</accession>
<proteinExistence type="predicted"/>
<organism evidence="1 2">
    <name type="scientific">Hominisplanchenecus murintestinalis</name>
    <dbReference type="NCBI Taxonomy" id="2941517"/>
    <lineage>
        <taxon>Bacteria</taxon>
        <taxon>Bacillati</taxon>
        <taxon>Bacillota</taxon>
        <taxon>Clostridia</taxon>
        <taxon>Lachnospirales</taxon>
        <taxon>Lachnospiraceae</taxon>
        <taxon>Hominisplanchenecus</taxon>
    </lineage>
</organism>
<dbReference type="Proteomes" id="UP000307720">
    <property type="component" value="Unassembled WGS sequence"/>
</dbReference>
<gene>
    <name evidence="1" type="ORF">E5357_05680</name>
</gene>
<reference evidence="1" key="1">
    <citation type="submission" date="2019-04" db="EMBL/GenBank/DDBJ databases">
        <title>Microbes associate with the intestines of laboratory mice.</title>
        <authorList>
            <person name="Navarre W."/>
            <person name="Wong E."/>
            <person name="Huang K."/>
            <person name="Tropini C."/>
            <person name="Ng K."/>
            <person name="Yu B."/>
        </authorList>
    </citation>
    <scope>NUCLEOTIDE SEQUENCE</scope>
    <source>
        <strain evidence="1">NM72_1-8</strain>
    </source>
</reference>
<keyword evidence="2" id="KW-1185">Reference proteome</keyword>